<dbReference type="Gene3D" id="3.30.420.10">
    <property type="entry name" value="Ribonuclease H-like superfamily/Ribonuclease H"/>
    <property type="match status" value="1"/>
</dbReference>
<dbReference type="Proteomes" id="UP001189429">
    <property type="component" value="Unassembled WGS sequence"/>
</dbReference>
<feature type="region of interest" description="Disordered" evidence="1">
    <location>
        <begin position="1"/>
        <end position="31"/>
    </location>
</feature>
<proteinExistence type="predicted"/>
<accession>A0ABN9WIH6</accession>
<dbReference type="InterPro" id="IPR012337">
    <property type="entry name" value="RNaseH-like_sf"/>
</dbReference>
<dbReference type="InterPro" id="IPR036397">
    <property type="entry name" value="RNaseH_sf"/>
</dbReference>
<protein>
    <recommendedName>
        <fullName evidence="2">RNase H type-1 domain-containing protein</fullName>
    </recommendedName>
</protein>
<evidence type="ECO:0000313" key="4">
    <source>
        <dbReference type="Proteomes" id="UP001189429"/>
    </source>
</evidence>
<dbReference type="SUPFAM" id="SSF53098">
    <property type="entry name" value="Ribonuclease H-like"/>
    <property type="match status" value="1"/>
</dbReference>
<reference evidence="3" key="1">
    <citation type="submission" date="2023-10" db="EMBL/GenBank/DDBJ databases">
        <authorList>
            <person name="Chen Y."/>
            <person name="Shah S."/>
            <person name="Dougan E. K."/>
            <person name="Thang M."/>
            <person name="Chan C."/>
        </authorList>
    </citation>
    <scope>NUCLEOTIDE SEQUENCE [LARGE SCALE GENOMIC DNA]</scope>
</reference>
<keyword evidence="4" id="KW-1185">Reference proteome</keyword>
<sequence length="1534" mass="170734">MLRHHPQRPLQEGAKIHLFTDGPKNPKKPSDDAWSVVIVGDDNHGFSFQGAIIGKRKSGTDIALKDNVEHETTSTTVEITALIWAFAWVIHYNPLHITTISTDSLGALQLAKRLAFTDRDPKLVRTLCILYDMVSNKIDLQHVHAHDYNPWNEVADAAANHGRLREVMPPQPEWASVMDGASQRDLEFLIDADPNTREAYPAFGHGSLTANRVETTAEARHFHNPTESSDKKILVEINTATFNIQSGREPKEGSKRRKEKVTKLKSKMACLCDEDLHTIGIQEARTPWGVRDAGQDDDARCANANCYHIISSGHKGFNYGCELHVLLSKPYGKSGKKGDITSTAIGDKGFRQNEYPNGHRLHGLLLANHLAAANTFVSHGPEHRAWHSGKDPHRTDYVIIPKGYIDSIEECAVLYGIDSGQGPETKDDHYPVKLHLAYQIISPVTKGAPKLDESKLADEGCRKRFRQQLDEVKRPPWDTNLNDHLTIITEKVTGAAHECFRSNGRAPHRPYITRRSFALLRVRRWLLKTTRIAQKNGVASHFGDKRLRYTAKIIAREALLPDPADLSALADLSDYAKLVVASIIVSTPSLATHVVEPDDANTVHSAQHYFDAHLQFLRTSKSTLQKWITTDRDDFLERTADEMGAAIDDHAPRLEALYAKRLLAFGGRMSKKPPTPIIRTNDDGEPLAKKSEIADHALAFYGKAEKAIATDADGVAADYNKREFCMQLPTTAGELNELIERIDIPDFIRPALKERLQQPAYNNQHIDDEHLCHMIADHHTSNWMTAKSAKHYQLPRTSTRPGVPYSDVAFNIHFAIMLRAIDQTVRNEEAHGQQIGSALINMSFVDDLTDYNPTANANELINATALAAARLCTAAFQHGLKPHSEKTKAILMHYGAGAKKEKQRIAKEGITYLELDGLAIQMQLVTQQKALGAIISAGGVMGPEICPRVNHAPGAARPLEKQIFRRKKLSKKAMVKCAHSFSTSSLTCNRHVWGDLALKDLKHISAKYMGPCRVAASLPKTNSPDQRISEGEAIAKTGVPDFITHQSIARLRHLPRLLNKAPAVLLQLLDGQPRRKGTWSHQLKKDCDFLRPHLRWPSQTQHDRDIINWARQKPKLFTNAVKAASKAHILHIRDQAQGAKLQKDIQMTSAAHTTEGLDLCDDTNNQKYVCYACGRVASRQGIFWATGTACRCCQTEHHSLPRLIKHLSVAHRCRKSWHAWRTQTMEPLTEQQIAENLAAIAEATNASNKQGRHPTFSDKPAYPCDVTPLPLLETSPVLPEVFARLESSPSSPPASSPAEPAERQDIVFITDRPRQAAGLQQIMANNGITSISGLDYTQIAIPCDGQTSELPTQLRREQRRILHGEVAAIYVQLPRRTWYLRDATDVLGSRASKRRTPEAPWGTPQVSETIADEIFAANHVTREALRMIFMATTTNVSFVAVISAEPIIRQTPECRYIANLTTVYETPTNNYDLGAIQILDNGARDDLRNIMHAANEEEIDFAIADLLDGNIVARRGLRTATVAPASQNLNTNDA</sequence>
<comment type="caution">
    <text evidence="3">The sequence shown here is derived from an EMBL/GenBank/DDBJ whole genome shotgun (WGS) entry which is preliminary data.</text>
</comment>
<evidence type="ECO:0000313" key="3">
    <source>
        <dbReference type="EMBL" id="CAK0885234.1"/>
    </source>
</evidence>
<evidence type="ECO:0000256" key="1">
    <source>
        <dbReference type="SAM" id="MobiDB-lite"/>
    </source>
</evidence>
<name>A0ABN9WIH6_9DINO</name>
<organism evidence="3 4">
    <name type="scientific">Prorocentrum cordatum</name>
    <dbReference type="NCBI Taxonomy" id="2364126"/>
    <lineage>
        <taxon>Eukaryota</taxon>
        <taxon>Sar</taxon>
        <taxon>Alveolata</taxon>
        <taxon>Dinophyceae</taxon>
        <taxon>Prorocentrales</taxon>
        <taxon>Prorocentraceae</taxon>
        <taxon>Prorocentrum</taxon>
    </lineage>
</organism>
<gene>
    <name evidence="3" type="ORF">PCOR1329_LOCUS66911</name>
</gene>
<dbReference type="PROSITE" id="PS50879">
    <property type="entry name" value="RNASE_H_1"/>
    <property type="match status" value="1"/>
</dbReference>
<dbReference type="EMBL" id="CAUYUJ010018644">
    <property type="protein sequence ID" value="CAK0885234.1"/>
    <property type="molecule type" value="Genomic_DNA"/>
</dbReference>
<dbReference type="InterPro" id="IPR002156">
    <property type="entry name" value="RNaseH_domain"/>
</dbReference>
<feature type="domain" description="RNase H type-1" evidence="2">
    <location>
        <begin position="12"/>
        <end position="164"/>
    </location>
</feature>
<evidence type="ECO:0000259" key="2">
    <source>
        <dbReference type="PROSITE" id="PS50879"/>
    </source>
</evidence>